<keyword evidence="9" id="KW-1185">Reference proteome</keyword>
<evidence type="ECO:0000256" key="4">
    <source>
        <dbReference type="ARBA" id="ARBA00022691"/>
    </source>
</evidence>
<gene>
    <name evidence="8" type="ORF">ISU02_00570</name>
</gene>
<dbReference type="InterPro" id="IPR050390">
    <property type="entry name" value="C5-Methyltransferase"/>
</dbReference>
<accession>A0ABR9ZM85</accession>
<evidence type="ECO:0000256" key="7">
    <source>
        <dbReference type="RuleBase" id="RU000416"/>
    </source>
</evidence>
<keyword evidence="3 6" id="KW-0808">Transferase</keyword>
<dbReference type="Gene3D" id="3.90.120.10">
    <property type="entry name" value="DNA Methylase, subunit A, domain 2"/>
    <property type="match status" value="1"/>
</dbReference>
<keyword evidence="5" id="KW-0680">Restriction system</keyword>
<dbReference type="RefSeq" id="WP_194699832.1">
    <property type="nucleotide sequence ID" value="NZ_JADKNH010000001.1"/>
</dbReference>
<dbReference type="InterPro" id="IPR001525">
    <property type="entry name" value="C5_MeTfrase"/>
</dbReference>
<dbReference type="InterPro" id="IPR029063">
    <property type="entry name" value="SAM-dependent_MTases_sf"/>
</dbReference>
<keyword evidence="2 6" id="KW-0489">Methyltransferase</keyword>
<dbReference type="Proteomes" id="UP000614200">
    <property type="component" value="Unassembled WGS sequence"/>
</dbReference>
<dbReference type="PANTHER" id="PTHR10629">
    <property type="entry name" value="CYTOSINE-SPECIFIC METHYLTRANSFERASE"/>
    <property type="match status" value="1"/>
</dbReference>
<protein>
    <recommendedName>
        <fullName evidence="1">DNA (cytosine-5-)-methyltransferase</fullName>
        <ecNumber evidence="1">2.1.1.37</ecNumber>
    </recommendedName>
</protein>
<organism evidence="8 9">
    <name type="scientific">Fusibacter ferrireducens</name>
    <dbReference type="NCBI Taxonomy" id="2785058"/>
    <lineage>
        <taxon>Bacteria</taxon>
        <taxon>Bacillati</taxon>
        <taxon>Bacillota</taxon>
        <taxon>Clostridia</taxon>
        <taxon>Eubacteriales</taxon>
        <taxon>Eubacteriales Family XII. Incertae Sedis</taxon>
        <taxon>Fusibacter</taxon>
    </lineage>
</organism>
<feature type="active site" evidence="6">
    <location>
        <position position="119"/>
    </location>
</feature>
<evidence type="ECO:0000313" key="9">
    <source>
        <dbReference type="Proteomes" id="UP000614200"/>
    </source>
</evidence>
<name>A0ABR9ZM85_9FIRM</name>
<keyword evidence="4 6" id="KW-0949">S-adenosyl-L-methionine</keyword>
<dbReference type="PRINTS" id="PR00105">
    <property type="entry name" value="C5METTRFRASE"/>
</dbReference>
<evidence type="ECO:0000256" key="2">
    <source>
        <dbReference type="ARBA" id="ARBA00022603"/>
    </source>
</evidence>
<evidence type="ECO:0000256" key="1">
    <source>
        <dbReference type="ARBA" id="ARBA00011975"/>
    </source>
</evidence>
<proteinExistence type="inferred from homology"/>
<evidence type="ECO:0000256" key="5">
    <source>
        <dbReference type="ARBA" id="ARBA00022747"/>
    </source>
</evidence>
<sequence length="412" mass="47782">MNFIDLFSGAGGLSEGFIKAGFNAVAHVEIDNYACATMETRTAYHKLKEQGKLEIYKSYLKKEIDREMLFRHIGEDIKETVINESISNETIHSIFNRIDTLMKNQNITEIPLIIGGPPCQAYSVVGRSRDPNGMKDDPRNFLYRMYIKFLIKYKPRAFVFENVLGIKSAQNGKIYENLKREMQEAGYTINNRIIDASKYGVLQRRKRVIIVGWRNDLSYKYPELEEIDNQYMVSEVFCDLPKLQAGEADITGKYRATPSKYLVESGIRKPDDILTHHVARPHIDRDKKIYLKAIDRWYDKGERLKYTDLEKNEMTHKNTKSFLDRFKVVADNLTYSQTVVAHIAKDGHYYIHPDREQCRSLTVREAARLQSFPDDYYFEGPRTSTFKQIGNAVPPILAEQIAKKMKDLLKSE</sequence>
<dbReference type="Pfam" id="PF00145">
    <property type="entry name" value="DNA_methylase"/>
    <property type="match status" value="2"/>
</dbReference>
<dbReference type="PROSITE" id="PS00095">
    <property type="entry name" value="C5_MTASE_2"/>
    <property type="match status" value="1"/>
</dbReference>
<dbReference type="GO" id="GO:0032259">
    <property type="term" value="P:methylation"/>
    <property type="evidence" value="ECO:0007669"/>
    <property type="project" value="UniProtKB-KW"/>
</dbReference>
<dbReference type="Gene3D" id="3.40.50.150">
    <property type="entry name" value="Vaccinia Virus protein VP39"/>
    <property type="match status" value="1"/>
</dbReference>
<comment type="similarity">
    <text evidence="6 7">Belongs to the class I-like SAM-binding methyltransferase superfamily. C5-methyltransferase family.</text>
</comment>
<dbReference type="GO" id="GO:0008168">
    <property type="term" value="F:methyltransferase activity"/>
    <property type="evidence" value="ECO:0007669"/>
    <property type="project" value="UniProtKB-KW"/>
</dbReference>
<dbReference type="EC" id="2.1.1.37" evidence="1"/>
<dbReference type="PROSITE" id="PS51679">
    <property type="entry name" value="SAM_MT_C5"/>
    <property type="match status" value="1"/>
</dbReference>
<dbReference type="InterPro" id="IPR031303">
    <property type="entry name" value="C5_meth_CS"/>
</dbReference>
<dbReference type="EMBL" id="JADKNH010000001">
    <property type="protein sequence ID" value="MBF4691585.1"/>
    <property type="molecule type" value="Genomic_DNA"/>
</dbReference>
<evidence type="ECO:0000256" key="6">
    <source>
        <dbReference type="PROSITE-ProRule" id="PRU01016"/>
    </source>
</evidence>
<comment type="caution">
    <text evidence="8">The sequence shown here is derived from an EMBL/GenBank/DDBJ whole genome shotgun (WGS) entry which is preliminary data.</text>
</comment>
<evidence type="ECO:0000313" key="8">
    <source>
        <dbReference type="EMBL" id="MBF4691585.1"/>
    </source>
</evidence>
<evidence type="ECO:0000256" key="3">
    <source>
        <dbReference type="ARBA" id="ARBA00022679"/>
    </source>
</evidence>
<dbReference type="PANTHER" id="PTHR10629:SF52">
    <property type="entry name" value="DNA (CYTOSINE-5)-METHYLTRANSFERASE 1"/>
    <property type="match status" value="1"/>
</dbReference>
<dbReference type="NCBIfam" id="TIGR00675">
    <property type="entry name" value="dcm"/>
    <property type="match status" value="1"/>
</dbReference>
<dbReference type="SUPFAM" id="SSF53335">
    <property type="entry name" value="S-adenosyl-L-methionine-dependent methyltransferases"/>
    <property type="match status" value="1"/>
</dbReference>
<reference evidence="8 9" key="1">
    <citation type="submission" date="2020-11" db="EMBL/GenBank/DDBJ databases">
        <title>Fusibacter basophilias sp. nov.</title>
        <authorList>
            <person name="Qiu D."/>
        </authorList>
    </citation>
    <scope>NUCLEOTIDE SEQUENCE [LARGE SCALE GENOMIC DNA]</scope>
    <source>
        <strain evidence="8 9">Q10-2</strain>
    </source>
</reference>